<name>A0AAE3VE26_9BACT</name>
<keyword evidence="2" id="KW-0328">Glycosyltransferase</keyword>
<proteinExistence type="predicted"/>
<dbReference type="EC" id="2.4.1.117" evidence="2"/>
<accession>A0AAE3VE26</accession>
<keyword evidence="3" id="KW-1185">Reference proteome</keyword>
<dbReference type="AlphaFoldDB" id="A0AAE3VE26"/>
<protein>
    <submittedName>
        <fullName evidence="2">Dolichyl-phosphate beta-glucosyltransferase</fullName>
        <ecNumber evidence="2">2.4.1.117</ecNumber>
    </submittedName>
</protein>
<dbReference type="Pfam" id="PF00535">
    <property type="entry name" value="Glycos_transf_2"/>
    <property type="match status" value="1"/>
</dbReference>
<dbReference type="Gene3D" id="3.90.550.10">
    <property type="entry name" value="Spore Coat Polysaccharide Biosynthesis Protein SpsA, Chain A"/>
    <property type="match status" value="1"/>
</dbReference>
<dbReference type="SUPFAM" id="SSF53448">
    <property type="entry name" value="Nucleotide-diphospho-sugar transferases"/>
    <property type="match status" value="1"/>
</dbReference>
<dbReference type="InterPro" id="IPR001173">
    <property type="entry name" value="Glyco_trans_2-like"/>
</dbReference>
<comment type="caution">
    <text evidence="2">The sequence shown here is derived from an EMBL/GenBank/DDBJ whole genome shotgun (WGS) entry which is preliminary data.</text>
</comment>
<dbReference type="EMBL" id="JAUSVL010000001">
    <property type="protein sequence ID" value="MDQ0288721.1"/>
    <property type="molecule type" value="Genomic_DNA"/>
</dbReference>
<dbReference type="GO" id="GO:0006487">
    <property type="term" value="P:protein N-linked glycosylation"/>
    <property type="evidence" value="ECO:0007669"/>
    <property type="project" value="TreeGrafter"/>
</dbReference>
<reference evidence="2" key="1">
    <citation type="submission" date="2023-07" db="EMBL/GenBank/DDBJ databases">
        <title>Genomic Encyclopedia of Type Strains, Phase IV (KMG-IV): sequencing the most valuable type-strain genomes for metagenomic binning, comparative biology and taxonomic classification.</title>
        <authorList>
            <person name="Goeker M."/>
        </authorList>
    </citation>
    <scope>NUCLEOTIDE SEQUENCE</scope>
    <source>
        <strain evidence="2">DSM 24202</strain>
    </source>
</reference>
<evidence type="ECO:0000259" key="1">
    <source>
        <dbReference type="Pfam" id="PF00535"/>
    </source>
</evidence>
<sequence length="257" mass="28973">MYEMSGRPETATAHTQAIGAVSVVIPCYNEAPRLERWRELITANAFLDWEWIFVNDGSRDNSREVLAAMAWDLEPCGMRIVDLPRNCGKGAAVRAGFMAATRPCVGYVDADLAASPLVFQLYLDDAVRQGRTLLVGIRLLTADRLVQRTLFRHILGRLYQTLFSCFLGSTIYDSQCGFKLLATAKARALAADMRCDGFAFDAELLLLAQQHHDMHLREVPIAWSERGGSSVRPWSAFRMLVDLWLIRRRLLRHGSQE</sequence>
<dbReference type="Proteomes" id="UP001238163">
    <property type="component" value="Unassembled WGS sequence"/>
</dbReference>
<evidence type="ECO:0000313" key="3">
    <source>
        <dbReference type="Proteomes" id="UP001238163"/>
    </source>
</evidence>
<dbReference type="GO" id="GO:0004581">
    <property type="term" value="F:dolichyl-phosphate beta-glucosyltransferase activity"/>
    <property type="evidence" value="ECO:0007669"/>
    <property type="project" value="UniProtKB-EC"/>
</dbReference>
<keyword evidence="2" id="KW-0808">Transferase</keyword>
<gene>
    <name evidence="2" type="ORF">J3R75_000828</name>
</gene>
<dbReference type="PANTHER" id="PTHR10859">
    <property type="entry name" value="GLYCOSYL TRANSFERASE"/>
    <property type="match status" value="1"/>
</dbReference>
<organism evidence="2 3">
    <name type="scientific">Oligosphaera ethanolica</name>
    <dbReference type="NCBI Taxonomy" id="760260"/>
    <lineage>
        <taxon>Bacteria</taxon>
        <taxon>Pseudomonadati</taxon>
        <taxon>Lentisphaerota</taxon>
        <taxon>Oligosphaeria</taxon>
        <taxon>Oligosphaerales</taxon>
        <taxon>Oligosphaeraceae</taxon>
        <taxon>Oligosphaera</taxon>
    </lineage>
</organism>
<feature type="domain" description="Glycosyltransferase 2-like" evidence="1">
    <location>
        <begin position="22"/>
        <end position="176"/>
    </location>
</feature>
<dbReference type="RefSeq" id="WP_307260056.1">
    <property type="nucleotide sequence ID" value="NZ_JAUSVL010000001.1"/>
</dbReference>
<dbReference type="PANTHER" id="PTHR10859:SF91">
    <property type="entry name" value="DOLICHYL-PHOSPHATE BETA-GLUCOSYLTRANSFERASE"/>
    <property type="match status" value="1"/>
</dbReference>
<evidence type="ECO:0000313" key="2">
    <source>
        <dbReference type="EMBL" id="MDQ0288721.1"/>
    </source>
</evidence>
<dbReference type="InterPro" id="IPR029044">
    <property type="entry name" value="Nucleotide-diphossugar_trans"/>
</dbReference>